<dbReference type="Proteomes" id="UP000017127">
    <property type="component" value="Unassembled WGS sequence"/>
</dbReference>
<dbReference type="EMBL" id="AUZM01000029">
    <property type="protein sequence ID" value="ERT06910.1"/>
    <property type="molecule type" value="Genomic_DNA"/>
</dbReference>
<reference evidence="1 2" key="1">
    <citation type="journal article" date="2013" name="Front. Microbiol.">
        <title>Comparative genomic analyses of the cyanobacterium, Lyngbya aestuarii BL J, a powerful hydrogen producer.</title>
        <authorList>
            <person name="Kothari A."/>
            <person name="Vaughn M."/>
            <person name="Garcia-Pichel F."/>
        </authorList>
    </citation>
    <scope>NUCLEOTIDE SEQUENCE [LARGE SCALE GENOMIC DNA]</scope>
    <source>
        <strain evidence="1 2">BL J</strain>
    </source>
</reference>
<evidence type="ECO:0000313" key="2">
    <source>
        <dbReference type="Proteomes" id="UP000017127"/>
    </source>
</evidence>
<keyword evidence="2" id="KW-1185">Reference proteome</keyword>
<organism evidence="1 2">
    <name type="scientific">Lyngbya aestuarii BL J</name>
    <dbReference type="NCBI Taxonomy" id="1348334"/>
    <lineage>
        <taxon>Bacteria</taxon>
        <taxon>Bacillati</taxon>
        <taxon>Cyanobacteriota</taxon>
        <taxon>Cyanophyceae</taxon>
        <taxon>Oscillatoriophycideae</taxon>
        <taxon>Oscillatoriales</taxon>
        <taxon>Microcoleaceae</taxon>
        <taxon>Lyngbya</taxon>
    </lineage>
</organism>
<proteinExistence type="predicted"/>
<accession>U7QIM6</accession>
<evidence type="ECO:0000313" key="1">
    <source>
        <dbReference type="EMBL" id="ERT06910.1"/>
    </source>
</evidence>
<name>U7QIM6_9CYAN</name>
<sequence length="41" mass="4663">MDLILVCLSVDPHWAVVLISQEQVCRILRINSLSKVSKELL</sequence>
<dbReference type="AlphaFoldDB" id="U7QIM6"/>
<gene>
    <name evidence="1" type="ORF">M595_3130</name>
</gene>
<comment type="caution">
    <text evidence="1">The sequence shown here is derived from an EMBL/GenBank/DDBJ whole genome shotgun (WGS) entry which is preliminary data.</text>
</comment>
<protein>
    <submittedName>
        <fullName evidence="1">Uncharacterized protein</fullName>
    </submittedName>
</protein>